<reference evidence="2 3" key="1">
    <citation type="submission" date="2020-02" db="EMBL/GenBank/DDBJ databases">
        <authorList>
            <person name="Kim M.K."/>
        </authorList>
    </citation>
    <scope>NUCLEOTIDE SEQUENCE [LARGE SCALE GENOMIC DNA]</scope>
    <source>
        <strain evidence="2 3">17J57-3</strain>
    </source>
</reference>
<protein>
    <submittedName>
        <fullName evidence="2">Uncharacterized protein</fullName>
    </submittedName>
</protein>
<gene>
    <name evidence="2" type="ORF">G3574_27920</name>
</gene>
<keyword evidence="3" id="KW-1185">Reference proteome</keyword>
<feature type="non-terminal residue" evidence="2">
    <location>
        <position position="120"/>
    </location>
</feature>
<organism evidence="2 3">
    <name type="scientific">Noviherbaspirillum galbum</name>
    <dbReference type="NCBI Taxonomy" id="2709383"/>
    <lineage>
        <taxon>Bacteria</taxon>
        <taxon>Pseudomonadati</taxon>
        <taxon>Pseudomonadota</taxon>
        <taxon>Betaproteobacteria</taxon>
        <taxon>Burkholderiales</taxon>
        <taxon>Oxalobacteraceae</taxon>
        <taxon>Noviherbaspirillum</taxon>
    </lineage>
</organism>
<feature type="region of interest" description="Disordered" evidence="1">
    <location>
        <begin position="77"/>
        <end position="96"/>
    </location>
</feature>
<evidence type="ECO:0000256" key="1">
    <source>
        <dbReference type="SAM" id="MobiDB-lite"/>
    </source>
</evidence>
<dbReference type="EMBL" id="JAAIVB010000089">
    <property type="protein sequence ID" value="NEX64917.1"/>
    <property type="molecule type" value="Genomic_DNA"/>
</dbReference>
<evidence type="ECO:0000313" key="2">
    <source>
        <dbReference type="EMBL" id="NEX64917.1"/>
    </source>
</evidence>
<feature type="compositionally biased region" description="Low complexity" evidence="1">
    <location>
        <begin position="81"/>
        <end position="93"/>
    </location>
</feature>
<dbReference type="AlphaFoldDB" id="A0A6B3SVX9"/>
<evidence type="ECO:0000313" key="3">
    <source>
        <dbReference type="Proteomes" id="UP000482155"/>
    </source>
</evidence>
<dbReference type="Proteomes" id="UP000482155">
    <property type="component" value="Unassembled WGS sequence"/>
</dbReference>
<name>A0A6B3SVX9_9BURK</name>
<accession>A0A6B3SVX9</accession>
<proteinExistence type="predicted"/>
<comment type="caution">
    <text evidence="2">The sequence shown here is derived from an EMBL/GenBank/DDBJ whole genome shotgun (WGS) entry which is preliminary data.</text>
</comment>
<dbReference type="RefSeq" id="WP_163968853.1">
    <property type="nucleotide sequence ID" value="NZ_JAAIVB010000089.1"/>
</dbReference>
<sequence>MHNGAAPDFLANLGARLKQPTSATLDNVARATLLSDKVTTSLAALQQQEQADLAQKQLQAATAARIAAQPMSVAPGALPASVTSTSGTSVVTTKPQASADGLRPLVNITTDRWGNVQTMS</sequence>